<dbReference type="GO" id="GO:0016020">
    <property type="term" value="C:membrane"/>
    <property type="evidence" value="ECO:0007669"/>
    <property type="project" value="UniProtKB-SubCell"/>
</dbReference>
<dbReference type="InterPro" id="IPR007016">
    <property type="entry name" value="O-antigen_ligase-rel_domated"/>
</dbReference>
<evidence type="ECO:0000313" key="8">
    <source>
        <dbReference type="Proteomes" id="UP000280819"/>
    </source>
</evidence>
<gene>
    <name evidence="7" type="ORF">EII34_08905</name>
</gene>
<protein>
    <recommendedName>
        <fullName evidence="6">O-antigen ligase-related domain-containing protein</fullName>
    </recommendedName>
</protein>
<feature type="transmembrane region" description="Helical" evidence="5">
    <location>
        <begin position="271"/>
        <end position="293"/>
    </location>
</feature>
<evidence type="ECO:0000313" key="7">
    <source>
        <dbReference type="EMBL" id="RRD04656.1"/>
    </source>
</evidence>
<evidence type="ECO:0000256" key="1">
    <source>
        <dbReference type="ARBA" id="ARBA00004141"/>
    </source>
</evidence>
<organism evidence="7 8">
    <name type="scientific">Arachnia propionica</name>
    <dbReference type="NCBI Taxonomy" id="1750"/>
    <lineage>
        <taxon>Bacteria</taxon>
        <taxon>Bacillati</taxon>
        <taxon>Actinomycetota</taxon>
        <taxon>Actinomycetes</taxon>
        <taxon>Propionibacteriales</taxon>
        <taxon>Propionibacteriaceae</taxon>
        <taxon>Arachnia</taxon>
    </lineage>
</organism>
<dbReference type="Pfam" id="PF04932">
    <property type="entry name" value="Wzy_C"/>
    <property type="match status" value="1"/>
</dbReference>
<name>A0A3P1T770_9ACTN</name>
<comment type="subcellular location">
    <subcellularLocation>
        <location evidence="1">Membrane</location>
        <topology evidence="1">Multi-pass membrane protein</topology>
    </subcellularLocation>
</comment>
<evidence type="ECO:0000256" key="4">
    <source>
        <dbReference type="ARBA" id="ARBA00023136"/>
    </source>
</evidence>
<sequence length="433" mass="46610">MLTTRKVTSQRGGMRSAYRSRCKDVPMTEVLPTTRPVRRGGEFFIALAAFAVVFQVPGNTLLSLLLPPLALLWGGIRVGRSSPGGWSVSAWLALSLLPAFIAGVAYDQFGSRSYFIVTLAATLTALAVFRGQDPVKGAYALIKGVFWALVAMAVIGVLEVLTGFKLLYIRYPDAAVTSWVQDYEWFTTAMYPNYNDFSVALVILGLFLTARAFLGRTGAATKVLCLGTVFVLAVWVLAMGSRGALLGMVAGVGLLVLFSQRMRDRTSIPPWLLTLAGCVVLAGVLVVAMSSYVQDEDTSARGEILLRIWAFISREPVRALIGFGSPDHLQNLSDHLTDGALINPHNLLAENLLWGGVPALVGYLLVWGVVLVAALRNRIPTNWSALAAVTVTLVMPVLGVTPSVILHYLYPQYLLIASLVLLRTTGDGSSAAP</sequence>
<comment type="caution">
    <text evidence="7">The sequence shown here is derived from an EMBL/GenBank/DDBJ whole genome shotgun (WGS) entry which is preliminary data.</text>
</comment>
<feature type="transmembrane region" description="Helical" evidence="5">
    <location>
        <begin position="386"/>
        <end position="410"/>
    </location>
</feature>
<dbReference type="AlphaFoldDB" id="A0A3P1T770"/>
<feature type="transmembrane region" description="Helical" evidence="5">
    <location>
        <begin position="112"/>
        <end position="129"/>
    </location>
</feature>
<dbReference type="PANTHER" id="PTHR37422">
    <property type="entry name" value="TEICHURONIC ACID BIOSYNTHESIS PROTEIN TUAE"/>
    <property type="match status" value="1"/>
</dbReference>
<proteinExistence type="predicted"/>
<dbReference type="OrthoDB" id="3711901at2"/>
<dbReference type="EMBL" id="RQZG01000009">
    <property type="protein sequence ID" value="RRD04656.1"/>
    <property type="molecule type" value="Genomic_DNA"/>
</dbReference>
<evidence type="ECO:0000256" key="3">
    <source>
        <dbReference type="ARBA" id="ARBA00022989"/>
    </source>
</evidence>
<feature type="transmembrane region" description="Helical" evidence="5">
    <location>
        <begin position="243"/>
        <end position="259"/>
    </location>
</feature>
<keyword evidence="4 5" id="KW-0472">Membrane</keyword>
<feature type="transmembrane region" description="Helical" evidence="5">
    <location>
        <begin position="43"/>
        <end position="73"/>
    </location>
</feature>
<evidence type="ECO:0000256" key="5">
    <source>
        <dbReference type="SAM" id="Phobius"/>
    </source>
</evidence>
<evidence type="ECO:0000259" key="6">
    <source>
        <dbReference type="Pfam" id="PF04932"/>
    </source>
</evidence>
<feature type="transmembrane region" description="Helical" evidence="5">
    <location>
        <begin position="197"/>
        <end position="214"/>
    </location>
</feature>
<dbReference type="PANTHER" id="PTHR37422:SF13">
    <property type="entry name" value="LIPOPOLYSACCHARIDE BIOSYNTHESIS PROTEIN PA4999-RELATED"/>
    <property type="match status" value="1"/>
</dbReference>
<dbReference type="InterPro" id="IPR051533">
    <property type="entry name" value="WaaL-like"/>
</dbReference>
<feature type="transmembrane region" description="Helical" evidence="5">
    <location>
        <begin position="141"/>
        <end position="164"/>
    </location>
</feature>
<dbReference type="Proteomes" id="UP000280819">
    <property type="component" value="Unassembled WGS sequence"/>
</dbReference>
<accession>A0A3P1T770</accession>
<feature type="transmembrane region" description="Helical" evidence="5">
    <location>
        <begin position="352"/>
        <end position="374"/>
    </location>
</feature>
<keyword evidence="2 5" id="KW-0812">Transmembrane</keyword>
<evidence type="ECO:0000256" key="2">
    <source>
        <dbReference type="ARBA" id="ARBA00022692"/>
    </source>
</evidence>
<reference evidence="7 8" key="1">
    <citation type="submission" date="2018-11" db="EMBL/GenBank/DDBJ databases">
        <title>Genomes From Bacteria Associated with the Canine Oral Cavity: a Test Case for Automated Genome-Based Taxonomic Assignment.</title>
        <authorList>
            <person name="Coil D.A."/>
            <person name="Jospin G."/>
            <person name="Darling A.E."/>
            <person name="Wallis C."/>
            <person name="Davis I.J."/>
            <person name="Harris S."/>
            <person name="Eisen J.A."/>
            <person name="Holcombe L.J."/>
            <person name="O'Flynn C."/>
        </authorList>
    </citation>
    <scope>NUCLEOTIDE SEQUENCE [LARGE SCALE GENOMIC DNA]</scope>
    <source>
        <strain evidence="7 8">OH887_COT-365</strain>
    </source>
</reference>
<feature type="transmembrane region" description="Helical" evidence="5">
    <location>
        <begin position="85"/>
        <end position="106"/>
    </location>
</feature>
<keyword evidence="3 5" id="KW-1133">Transmembrane helix</keyword>
<feature type="domain" description="O-antigen ligase-related" evidence="6">
    <location>
        <begin position="229"/>
        <end position="364"/>
    </location>
</feature>